<comment type="caution">
    <text evidence="1">The sequence shown here is derived from an EMBL/GenBank/DDBJ whole genome shotgun (WGS) entry which is preliminary data.</text>
</comment>
<protein>
    <submittedName>
        <fullName evidence="1">Uncharacterized protein (TIGR02117 family)</fullName>
    </submittedName>
</protein>
<gene>
    <name evidence="1" type="ORF">A8950_1713</name>
</gene>
<dbReference type="NCBIfam" id="TIGR02117">
    <property type="entry name" value="chp_urease_rgn"/>
    <property type="match status" value="1"/>
</dbReference>
<organism evidence="1 2">
    <name type="scientific">Dongia mobilis</name>
    <dbReference type="NCBI Taxonomy" id="578943"/>
    <lineage>
        <taxon>Bacteria</taxon>
        <taxon>Pseudomonadati</taxon>
        <taxon>Pseudomonadota</taxon>
        <taxon>Alphaproteobacteria</taxon>
        <taxon>Rhodospirillales</taxon>
        <taxon>Dongiaceae</taxon>
        <taxon>Dongia</taxon>
    </lineage>
</organism>
<name>A0A4R6WVR9_9PROT</name>
<dbReference type="AlphaFoldDB" id="A0A4R6WVR9"/>
<accession>A0A4R6WVR9</accession>
<dbReference type="OrthoDB" id="211174at2"/>
<sequence length="227" mass="24733">MSGMRVLRRGLAMLLATLLGLCLAYLFAAFVLTMIPRRALPHGIDDFRYFACDNGVHVDILLPVVGGGRDWRSFFPPADFAGDVAGASHIGFGWGARDFFATTPHWRDMRPWPILKALFWLDESVLHVSYHGNPAGAAGCRALVADAAGRERLFAFIDATLGGAARRVDLPGYGPNDAFYAAVGRYSLFRTCNIWSADALHQAGAPTGLWSPFSFQVMDRLSQDAPG</sequence>
<dbReference type="EMBL" id="SNYW01000007">
    <property type="protein sequence ID" value="TDQ83426.1"/>
    <property type="molecule type" value="Genomic_DNA"/>
</dbReference>
<proteinExistence type="predicted"/>
<evidence type="ECO:0000313" key="2">
    <source>
        <dbReference type="Proteomes" id="UP000295783"/>
    </source>
</evidence>
<reference evidence="1 2" key="1">
    <citation type="submission" date="2019-03" db="EMBL/GenBank/DDBJ databases">
        <title>Genomic Encyclopedia of Type Strains, Phase III (KMG-III): the genomes of soil and plant-associated and newly described type strains.</title>
        <authorList>
            <person name="Whitman W."/>
        </authorList>
    </citation>
    <scope>NUCLEOTIDE SEQUENCE [LARGE SCALE GENOMIC DNA]</scope>
    <source>
        <strain evidence="1 2">CGMCC 1.7660</strain>
    </source>
</reference>
<dbReference type="Proteomes" id="UP000295783">
    <property type="component" value="Unassembled WGS sequence"/>
</dbReference>
<evidence type="ECO:0000313" key="1">
    <source>
        <dbReference type="EMBL" id="TDQ83426.1"/>
    </source>
</evidence>
<dbReference type="InterPro" id="IPR011727">
    <property type="entry name" value="CHP02117"/>
</dbReference>
<dbReference type="Pfam" id="PF09601">
    <property type="entry name" value="DUF2459"/>
    <property type="match status" value="1"/>
</dbReference>
<keyword evidence="2" id="KW-1185">Reference proteome</keyword>